<keyword evidence="5 8" id="KW-0812">Transmembrane</keyword>
<feature type="transmembrane region" description="Helical" evidence="8">
    <location>
        <begin position="202"/>
        <end position="226"/>
    </location>
</feature>
<evidence type="ECO:0000256" key="4">
    <source>
        <dbReference type="ARBA" id="ARBA00022475"/>
    </source>
</evidence>
<comment type="subcellular location">
    <subcellularLocation>
        <location evidence="1 8">Cell membrane</location>
        <topology evidence="1 8">Multi-pass membrane protein</topology>
    </subcellularLocation>
</comment>
<evidence type="ECO:0000313" key="9">
    <source>
        <dbReference type="EMBL" id="ABC80741.1"/>
    </source>
</evidence>
<comment type="similarity">
    <text evidence="2 8">Belongs to the 4-toluene sulfonate uptake permease (TSUP) (TC 2.A.102) family.</text>
</comment>
<keyword evidence="4 8" id="KW-1003">Cell membrane</keyword>
<evidence type="ECO:0000256" key="2">
    <source>
        <dbReference type="ARBA" id="ARBA00009142"/>
    </source>
</evidence>
<evidence type="ECO:0000256" key="6">
    <source>
        <dbReference type="ARBA" id="ARBA00022989"/>
    </source>
</evidence>
<dbReference type="KEGG" id="ade:Adeh_0966"/>
<gene>
    <name evidence="9" type="ordered locus">Adeh_0966</name>
</gene>
<dbReference type="PANTHER" id="PTHR30269:SF0">
    <property type="entry name" value="MEMBRANE TRANSPORTER PROTEIN YFCA-RELATED"/>
    <property type="match status" value="1"/>
</dbReference>
<organism evidence="9 10">
    <name type="scientific">Anaeromyxobacter dehalogenans (strain 2CP-C)</name>
    <dbReference type="NCBI Taxonomy" id="290397"/>
    <lineage>
        <taxon>Bacteria</taxon>
        <taxon>Pseudomonadati</taxon>
        <taxon>Myxococcota</taxon>
        <taxon>Myxococcia</taxon>
        <taxon>Myxococcales</taxon>
        <taxon>Cystobacterineae</taxon>
        <taxon>Anaeromyxobacteraceae</taxon>
        <taxon>Anaeromyxobacter</taxon>
    </lineage>
</organism>
<feature type="transmembrane region" description="Helical" evidence="8">
    <location>
        <begin position="232"/>
        <end position="250"/>
    </location>
</feature>
<accession>Q2IPK8</accession>
<keyword evidence="6 8" id="KW-1133">Transmembrane helix</keyword>
<dbReference type="GO" id="GO:0005886">
    <property type="term" value="C:plasma membrane"/>
    <property type="evidence" value="ECO:0007669"/>
    <property type="project" value="UniProtKB-SubCell"/>
</dbReference>
<feature type="transmembrane region" description="Helical" evidence="8">
    <location>
        <begin position="79"/>
        <end position="99"/>
    </location>
</feature>
<evidence type="ECO:0000256" key="1">
    <source>
        <dbReference type="ARBA" id="ARBA00004651"/>
    </source>
</evidence>
<dbReference type="PANTHER" id="PTHR30269">
    <property type="entry name" value="TRANSMEMBRANE PROTEIN YFCA"/>
    <property type="match status" value="1"/>
</dbReference>
<dbReference type="Pfam" id="PF01925">
    <property type="entry name" value="TauE"/>
    <property type="match status" value="1"/>
</dbReference>
<protein>
    <recommendedName>
        <fullName evidence="8">Probable membrane transporter protein</fullName>
    </recommendedName>
</protein>
<dbReference type="STRING" id="290397.Adeh_0966"/>
<feature type="transmembrane region" description="Helical" evidence="8">
    <location>
        <begin position="105"/>
        <end position="123"/>
    </location>
</feature>
<dbReference type="eggNOG" id="COG0730">
    <property type="taxonomic scope" value="Bacteria"/>
</dbReference>
<evidence type="ECO:0000313" key="10">
    <source>
        <dbReference type="Proteomes" id="UP000001935"/>
    </source>
</evidence>
<evidence type="ECO:0000256" key="7">
    <source>
        <dbReference type="ARBA" id="ARBA00023136"/>
    </source>
</evidence>
<feature type="transmembrane region" description="Helical" evidence="8">
    <location>
        <begin position="160"/>
        <end position="181"/>
    </location>
</feature>
<dbReference type="InterPro" id="IPR002781">
    <property type="entry name" value="TM_pro_TauE-like"/>
</dbReference>
<dbReference type="HOGENOM" id="CLU_045498_2_2_7"/>
<keyword evidence="7 8" id="KW-0472">Membrane</keyword>
<proteinExistence type="inferred from homology"/>
<dbReference type="RefSeq" id="WP_011420024.1">
    <property type="nucleotide sequence ID" value="NC_007760.1"/>
</dbReference>
<sequence length="254" mass="25490">MPEAGLAQLVPLTAVALLAGVVDAIAGGGGLLTLPALLWTGLPPHLALGTNKGQSVFGSFAALVRFSRAGMVDGRRARLTFPLGLAGSLAGAGLVLLVPPATLRPVVLALLAFAALFVGLRRGPPARPDGGPRPAAPVVAGAIALAIGAYDGFFGPGTGTFLIVAFVALLGDGLAHASAGAKVVNFASNLAAVTLFSIKGVVVWRIAVPMAVAQLAGGWIGAHLAVRRGDALVRRTAVLVTLALAVKLAWDMRS</sequence>
<dbReference type="Proteomes" id="UP000001935">
    <property type="component" value="Chromosome"/>
</dbReference>
<dbReference type="OrthoDB" id="554695at2"/>
<reference evidence="9" key="1">
    <citation type="submission" date="2006-01" db="EMBL/GenBank/DDBJ databases">
        <title>Complete sequence of Anaeromyxobacter dehalogenans 2CP-C.</title>
        <authorList>
            <consortium name="US DOE Joint Genome Institute"/>
            <person name="Copeland A."/>
            <person name="Lucas S."/>
            <person name="Lapidus A."/>
            <person name="Barry K."/>
            <person name="Detter J.C."/>
            <person name="Glavina T."/>
            <person name="Hammon N."/>
            <person name="Israni S."/>
            <person name="Pitluck S."/>
            <person name="Brettin T."/>
            <person name="Bruce D."/>
            <person name="Han C."/>
            <person name="Tapia R."/>
            <person name="Gilna P."/>
            <person name="Kiss H."/>
            <person name="Schmutz J."/>
            <person name="Larimer F."/>
            <person name="Land M."/>
            <person name="Kyrpides N."/>
            <person name="Anderson I."/>
            <person name="Sanford R.A."/>
            <person name="Ritalahti K.M."/>
            <person name="Thomas H.S."/>
            <person name="Kirby J.R."/>
            <person name="Zhulin I.B."/>
            <person name="Loeffler F.E."/>
            <person name="Richardson P."/>
        </authorList>
    </citation>
    <scope>NUCLEOTIDE SEQUENCE</scope>
    <source>
        <strain evidence="9">2CP-C</strain>
    </source>
</reference>
<dbReference type="InterPro" id="IPR052017">
    <property type="entry name" value="TSUP"/>
</dbReference>
<name>Q2IPK8_ANADE</name>
<dbReference type="AlphaFoldDB" id="Q2IPK8"/>
<evidence type="ECO:0000256" key="5">
    <source>
        <dbReference type="ARBA" id="ARBA00022692"/>
    </source>
</evidence>
<evidence type="ECO:0000256" key="3">
    <source>
        <dbReference type="ARBA" id="ARBA00022448"/>
    </source>
</evidence>
<dbReference type="EMBL" id="CP000251">
    <property type="protein sequence ID" value="ABC80741.1"/>
    <property type="molecule type" value="Genomic_DNA"/>
</dbReference>
<evidence type="ECO:0000256" key="8">
    <source>
        <dbReference type="RuleBase" id="RU363041"/>
    </source>
</evidence>
<feature type="transmembrane region" description="Helical" evidence="8">
    <location>
        <begin position="135"/>
        <end position="154"/>
    </location>
</feature>
<keyword evidence="3" id="KW-0813">Transport</keyword>